<comment type="caution">
    <text evidence="1">The sequence shown here is derived from an EMBL/GenBank/DDBJ whole genome shotgun (WGS) entry which is preliminary data.</text>
</comment>
<dbReference type="AlphaFoldDB" id="A0A834L3F7"/>
<keyword evidence="2" id="KW-1185">Reference proteome</keyword>
<name>A0A834L3F7_RHOSS</name>
<evidence type="ECO:0000313" key="1">
    <source>
        <dbReference type="EMBL" id="KAF7112503.1"/>
    </source>
</evidence>
<dbReference type="EMBL" id="WJXA01000483">
    <property type="protein sequence ID" value="KAF7112503.1"/>
    <property type="molecule type" value="Genomic_DNA"/>
</dbReference>
<evidence type="ECO:0000313" key="2">
    <source>
        <dbReference type="Proteomes" id="UP000626092"/>
    </source>
</evidence>
<reference evidence="1" key="1">
    <citation type="submission" date="2019-11" db="EMBL/GenBank/DDBJ databases">
        <authorList>
            <person name="Liu Y."/>
            <person name="Hou J."/>
            <person name="Li T.-Q."/>
            <person name="Guan C.-H."/>
            <person name="Wu X."/>
            <person name="Wu H.-Z."/>
            <person name="Ling F."/>
            <person name="Zhang R."/>
            <person name="Shi X.-G."/>
            <person name="Ren J.-P."/>
            <person name="Chen E.-F."/>
            <person name="Sun J.-M."/>
        </authorList>
    </citation>
    <scope>NUCLEOTIDE SEQUENCE</scope>
    <source>
        <strain evidence="1">Adult_tree_wgs_1</strain>
        <tissue evidence="1">Leaves</tissue>
    </source>
</reference>
<proteinExistence type="predicted"/>
<gene>
    <name evidence="1" type="ORF">RHSIM_RhsimUnG0222900</name>
</gene>
<organism evidence="1 2">
    <name type="scientific">Rhododendron simsii</name>
    <name type="common">Sims's rhododendron</name>
    <dbReference type="NCBI Taxonomy" id="118357"/>
    <lineage>
        <taxon>Eukaryota</taxon>
        <taxon>Viridiplantae</taxon>
        <taxon>Streptophyta</taxon>
        <taxon>Embryophyta</taxon>
        <taxon>Tracheophyta</taxon>
        <taxon>Spermatophyta</taxon>
        <taxon>Magnoliopsida</taxon>
        <taxon>eudicotyledons</taxon>
        <taxon>Gunneridae</taxon>
        <taxon>Pentapetalae</taxon>
        <taxon>asterids</taxon>
        <taxon>Ericales</taxon>
        <taxon>Ericaceae</taxon>
        <taxon>Ericoideae</taxon>
        <taxon>Rhodoreae</taxon>
        <taxon>Rhododendron</taxon>
    </lineage>
</organism>
<protein>
    <submittedName>
        <fullName evidence="1">Uncharacterized protein</fullName>
    </submittedName>
</protein>
<accession>A0A834L3F7</accession>
<dbReference type="Proteomes" id="UP000626092">
    <property type="component" value="Unassembled WGS sequence"/>
</dbReference>
<sequence length="101" mass="10505">MRSFPAVDFEARRLTPAHVHLARFLLCLPPPPSPPLGHSLIASTGFGCKVSSISVSVSLEIHSVIGLTTCGMAVAVSLVVAGSGVDLVVVAGDDVGWRRML</sequence>